<name>A0ABM8RKR8_9BACT</name>
<proteinExistence type="predicted"/>
<sequence>MYLSRYDVGKRDTMPVRGSVIEIDSARSPA</sequence>
<dbReference type="Proteomes" id="UP000675880">
    <property type="component" value="Unassembled WGS sequence"/>
</dbReference>
<dbReference type="EMBL" id="CAJNBJ010000016">
    <property type="protein sequence ID" value="CAE6758556.1"/>
    <property type="molecule type" value="Genomic_DNA"/>
</dbReference>
<comment type="caution">
    <text evidence="1">The sequence shown here is derived from an EMBL/GenBank/DDBJ whole genome shotgun (WGS) entry which is preliminary data.</text>
</comment>
<gene>
    <name evidence="1" type="ORF">NSPZN2_30527</name>
</gene>
<organism evidence="1 2">
    <name type="scientific">Nitrospira defluvii</name>
    <dbReference type="NCBI Taxonomy" id="330214"/>
    <lineage>
        <taxon>Bacteria</taxon>
        <taxon>Pseudomonadati</taxon>
        <taxon>Nitrospirota</taxon>
        <taxon>Nitrospiria</taxon>
        <taxon>Nitrospirales</taxon>
        <taxon>Nitrospiraceae</taxon>
        <taxon>Nitrospira</taxon>
    </lineage>
</organism>
<evidence type="ECO:0000313" key="1">
    <source>
        <dbReference type="EMBL" id="CAE6758556.1"/>
    </source>
</evidence>
<evidence type="ECO:0000313" key="2">
    <source>
        <dbReference type="Proteomes" id="UP000675880"/>
    </source>
</evidence>
<reference evidence="1 2" key="1">
    <citation type="submission" date="2021-02" db="EMBL/GenBank/DDBJ databases">
        <authorList>
            <person name="Han P."/>
        </authorList>
    </citation>
    <scope>NUCLEOTIDE SEQUENCE [LARGE SCALE GENOMIC DNA]</scope>
    <source>
        <strain evidence="1">Candidatus Nitrospira sp. ZN2</strain>
    </source>
</reference>
<accession>A0ABM8RKR8</accession>
<protein>
    <submittedName>
        <fullName evidence="1">Uncharacterized protein</fullName>
    </submittedName>
</protein>
<keyword evidence="2" id="KW-1185">Reference proteome</keyword>